<feature type="compositionally biased region" description="Basic and acidic residues" evidence="1">
    <location>
        <begin position="13"/>
        <end position="40"/>
    </location>
</feature>
<gene>
    <name evidence="2" type="ORF">PACLA_8A002312</name>
</gene>
<proteinExistence type="predicted"/>
<dbReference type="EMBL" id="CACRXK020012367">
    <property type="protein sequence ID" value="CAB4023200.1"/>
    <property type="molecule type" value="Genomic_DNA"/>
</dbReference>
<evidence type="ECO:0000313" key="2">
    <source>
        <dbReference type="EMBL" id="CAB4023200.1"/>
    </source>
</evidence>
<organism evidence="2 3">
    <name type="scientific">Paramuricea clavata</name>
    <name type="common">Red gorgonian</name>
    <name type="synonym">Violescent sea-whip</name>
    <dbReference type="NCBI Taxonomy" id="317549"/>
    <lineage>
        <taxon>Eukaryota</taxon>
        <taxon>Metazoa</taxon>
        <taxon>Cnidaria</taxon>
        <taxon>Anthozoa</taxon>
        <taxon>Octocorallia</taxon>
        <taxon>Malacalcyonacea</taxon>
        <taxon>Plexauridae</taxon>
        <taxon>Paramuricea</taxon>
    </lineage>
</organism>
<dbReference type="OrthoDB" id="5987407at2759"/>
<dbReference type="AlphaFoldDB" id="A0A7D9L0W1"/>
<feature type="region of interest" description="Disordered" evidence="1">
    <location>
        <begin position="60"/>
        <end position="99"/>
    </location>
</feature>
<dbReference type="Proteomes" id="UP001152795">
    <property type="component" value="Unassembled WGS sequence"/>
</dbReference>
<sequence length="159" mass="18796">MRAHYFTLRRKKQQIEKGQRPKVLQSERRRNRLAEKVRRRTDMLNKSTTWPEAVKAEIRNGLNINCTSPEQSEEEDGEESQQSDSDSDEDGHESNKRKVIKVRALSWRSERFTNILSSLDRKYLRKISERARSMMQERRAGETLVRHAPDDVPAWMVKS</sequence>
<name>A0A7D9L0W1_PARCT</name>
<feature type="compositionally biased region" description="Acidic residues" evidence="1">
    <location>
        <begin position="71"/>
        <end position="91"/>
    </location>
</feature>
<keyword evidence="3" id="KW-1185">Reference proteome</keyword>
<feature type="compositionally biased region" description="Basic residues" evidence="1">
    <location>
        <begin position="1"/>
        <end position="12"/>
    </location>
</feature>
<evidence type="ECO:0000313" key="3">
    <source>
        <dbReference type="Proteomes" id="UP001152795"/>
    </source>
</evidence>
<evidence type="ECO:0000256" key="1">
    <source>
        <dbReference type="SAM" id="MobiDB-lite"/>
    </source>
</evidence>
<feature type="region of interest" description="Disordered" evidence="1">
    <location>
        <begin position="1"/>
        <end position="40"/>
    </location>
</feature>
<protein>
    <submittedName>
        <fullName evidence="2">Uncharacterized protein</fullName>
    </submittedName>
</protein>
<comment type="caution">
    <text evidence="2">The sequence shown here is derived from an EMBL/GenBank/DDBJ whole genome shotgun (WGS) entry which is preliminary data.</text>
</comment>
<accession>A0A7D9L0W1</accession>
<reference evidence="2" key="1">
    <citation type="submission" date="2020-04" db="EMBL/GenBank/DDBJ databases">
        <authorList>
            <person name="Alioto T."/>
            <person name="Alioto T."/>
            <person name="Gomez Garrido J."/>
        </authorList>
    </citation>
    <scope>NUCLEOTIDE SEQUENCE</scope>
    <source>
        <strain evidence="2">A484AB</strain>
    </source>
</reference>